<dbReference type="PANTHER" id="PTHR37817">
    <property type="entry name" value="N-ACETYLTRANSFERASE EIS"/>
    <property type="match status" value="1"/>
</dbReference>
<feature type="domain" description="N-acetyltransferase" evidence="1">
    <location>
        <begin position="2"/>
        <end position="147"/>
    </location>
</feature>
<evidence type="ECO:0000313" key="3">
    <source>
        <dbReference type="Proteomes" id="UP000307943"/>
    </source>
</evidence>
<proteinExistence type="predicted"/>
<dbReference type="EMBL" id="VDCQ01000083">
    <property type="protein sequence ID" value="TNJ60487.1"/>
    <property type="molecule type" value="Genomic_DNA"/>
</dbReference>
<keyword evidence="3" id="KW-1185">Reference proteome</keyword>
<reference evidence="2 3" key="1">
    <citation type="submission" date="2019-05" db="EMBL/GenBank/DDBJ databases">
        <title>We sequenced the genome of Paenibacillus hemerocallicola KCTC 33185 for further insight into its adaptation and study the phylogeny of Paenibacillus.</title>
        <authorList>
            <person name="Narsing Rao M.P."/>
        </authorList>
    </citation>
    <scope>NUCLEOTIDE SEQUENCE [LARGE SCALE GENOMIC DNA]</scope>
    <source>
        <strain evidence="2 3">KCTC 33185</strain>
    </source>
</reference>
<dbReference type="Gene3D" id="3.40.630.30">
    <property type="match status" value="1"/>
</dbReference>
<evidence type="ECO:0000313" key="2">
    <source>
        <dbReference type="EMBL" id="TNJ60487.1"/>
    </source>
</evidence>
<dbReference type="Pfam" id="PF13527">
    <property type="entry name" value="Acetyltransf_9"/>
    <property type="match status" value="1"/>
</dbReference>
<dbReference type="OrthoDB" id="5291446at2"/>
<gene>
    <name evidence="2" type="ORF">FE784_35885</name>
</gene>
<dbReference type="PROSITE" id="PS51186">
    <property type="entry name" value="GNAT"/>
    <property type="match status" value="1"/>
</dbReference>
<sequence length="383" mass="41109">MEQIRLIRPDEFQAAARLADLVFRDAEHKSMGEAYPNAFSPGLSQSYGAFADGEIVSFVGLVPSVVRIGEASLNVYSIGAVCTHPDHRGKGYAGAILELIREHSRAAGAPVILVSGNRGIYERFGCRTYGETTSFVMDEASSAKLASSPTVREATLRPFAHTDWFALKRLSDRRVVGYEQSVWDLASLIRAEPTASNYKLAHRVWVAEQGGEVAAFAVIAVPDGRIAPLGKPVLIEWAGDPALAAALAAHGAREAGAETLRAVVPWHESGFAAVLSDAGCASTPGEQSGTIAVVDPELLMSQLAPYLRRKDASAYGKLRFGTSDDGGFIVEWEGGFRTLSPEAFISLVFDRNRAGDRLPEEAERSAAALFPIPFPYPSGLNFV</sequence>
<accession>A0A5C4SZC8</accession>
<dbReference type="CDD" id="cd04301">
    <property type="entry name" value="NAT_SF"/>
    <property type="match status" value="1"/>
</dbReference>
<name>A0A5C4SZC8_9BACL</name>
<dbReference type="SUPFAM" id="SSF55729">
    <property type="entry name" value="Acyl-CoA N-acyltransferases (Nat)"/>
    <property type="match status" value="1"/>
</dbReference>
<organism evidence="2 3">
    <name type="scientific">Paenibacillus hemerocallicola</name>
    <dbReference type="NCBI Taxonomy" id="1172614"/>
    <lineage>
        <taxon>Bacteria</taxon>
        <taxon>Bacillati</taxon>
        <taxon>Bacillota</taxon>
        <taxon>Bacilli</taxon>
        <taxon>Bacillales</taxon>
        <taxon>Paenibacillaceae</taxon>
        <taxon>Paenibacillus</taxon>
    </lineage>
</organism>
<comment type="caution">
    <text evidence="2">The sequence shown here is derived from an EMBL/GenBank/DDBJ whole genome shotgun (WGS) entry which is preliminary data.</text>
</comment>
<dbReference type="Proteomes" id="UP000307943">
    <property type="component" value="Unassembled WGS sequence"/>
</dbReference>
<dbReference type="GO" id="GO:0034069">
    <property type="term" value="F:aminoglycoside N-acetyltransferase activity"/>
    <property type="evidence" value="ECO:0007669"/>
    <property type="project" value="TreeGrafter"/>
</dbReference>
<keyword evidence="2" id="KW-0808">Transferase</keyword>
<protein>
    <submittedName>
        <fullName evidence="2">GNAT family N-acetyltransferase</fullName>
    </submittedName>
</protein>
<evidence type="ECO:0000259" key="1">
    <source>
        <dbReference type="PROSITE" id="PS51186"/>
    </source>
</evidence>
<dbReference type="GO" id="GO:0030649">
    <property type="term" value="P:aminoglycoside antibiotic catabolic process"/>
    <property type="evidence" value="ECO:0007669"/>
    <property type="project" value="TreeGrafter"/>
</dbReference>
<dbReference type="InterPro" id="IPR051554">
    <property type="entry name" value="Acetyltransferase_Eis"/>
</dbReference>
<dbReference type="AlphaFoldDB" id="A0A5C4SZC8"/>
<dbReference type="PANTHER" id="PTHR37817:SF1">
    <property type="entry name" value="N-ACETYLTRANSFERASE EIS"/>
    <property type="match status" value="1"/>
</dbReference>
<dbReference type="InterPro" id="IPR016181">
    <property type="entry name" value="Acyl_CoA_acyltransferase"/>
</dbReference>
<dbReference type="RefSeq" id="WP_139607054.1">
    <property type="nucleotide sequence ID" value="NZ_VDCQ01000083.1"/>
</dbReference>
<dbReference type="InterPro" id="IPR000182">
    <property type="entry name" value="GNAT_dom"/>
</dbReference>